<dbReference type="Gene3D" id="3.10.20.30">
    <property type="match status" value="1"/>
</dbReference>
<dbReference type="InterPro" id="IPR039261">
    <property type="entry name" value="FNR_nucleotide-bd"/>
</dbReference>
<dbReference type="CDD" id="cd06184">
    <property type="entry name" value="flavohem_like_fad_nad_binding"/>
    <property type="match status" value="1"/>
</dbReference>
<dbReference type="InterPro" id="IPR001433">
    <property type="entry name" value="OxRdtase_FAD/NAD-bd"/>
</dbReference>
<dbReference type="InterPro" id="IPR036010">
    <property type="entry name" value="2Fe-2S_ferredoxin-like_sf"/>
</dbReference>
<comment type="cofactor">
    <cofactor evidence="1">
        <name>heme b</name>
        <dbReference type="ChEBI" id="CHEBI:60344"/>
    </cofactor>
</comment>
<evidence type="ECO:0000256" key="4">
    <source>
        <dbReference type="ARBA" id="ARBA00012229"/>
    </source>
</evidence>
<evidence type="ECO:0000256" key="11">
    <source>
        <dbReference type="ARBA" id="ARBA00023002"/>
    </source>
</evidence>
<dbReference type="InterPro" id="IPR017927">
    <property type="entry name" value="FAD-bd_FR_type"/>
</dbReference>
<keyword evidence="8" id="KW-0479">Metal-binding</keyword>
<dbReference type="Gene3D" id="3.40.50.80">
    <property type="entry name" value="Nucleotide-binding domain of ferredoxin-NADP reductase (FNR) module"/>
    <property type="match status" value="1"/>
</dbReference>
<dbReference type="PANTHER" id="PTHR47354">
    <property type="entry name" value="NADH OXIDOREDUCTASE HCR"/>
    <property type="match status" value="1"/>
</dbReference>
<evidence type="ECO:0000256" key="1">
    <source>
        <dbReference type="ARBA" id="ARBA00001970"/>
    </source>
</evidence>
<evidence type="ECO:0000313" key="19">
    <source>
        <dbReference type="Proteomes" id="UP000219522"/>
    </source>
</evidence>
<dbReference type="SUPFAM" id="SSF54292">
    <property type="entry name" value="2Fe-2S ferredoxin-like"/>
    <property type="match status" value="1"/>
</dbReference>
<keyword evidence="11" id="KW-0560">Oxidoreductase</keyword>
<dbReference type="InterPro" id="IPR001041">
    <property type="entry name" value="2Fe-2S_ferredoxin-type"/>
</dbReference>
<dbReference type="PANTHER" id="PTHR47354:SF5">
    <property type="entry name" value="PROTEIN RFBI"/>
    <property type="match status" value="1"/>
</dbReference>
<evidence type="ECO:0000256" key="3">
    <source>
        <dbReference type="ARBA" id="ARBA00006401"/>
    </source>
</evidence>
<gene>
    <name evidence="18" type="ORF">SAMN05446927_7948</name>
</gene>
<keyword evidence="5" id="KW-0349">Heme</keyword>
<dbReference type="PRINTS" id="PR00410">
    <property type="entry name" value="PHEHYDRXLASE"/>
</dbReference>
<comment type="caution">
    <text evidence="18">The sequence shown here is derived from an EMBL/GenBank/DDBJ whole genome shotgun (WGS) entry which is preliminary data.</text>
</comment>
<evidence type="ECO:0000256" key="15">
    <source>
        <dbReference type="ARBA" id="ARBA00049433"/>
    </source>
</evidence>
<dbReference type="PROSITE" id="PS51384">
    <property type="entry name" value="FAD_FR"/>
    <property type="match status" value="1"/>
</dbReference>
<evidence type="ECO:0000256" key="6">
    <source>
        <dbReference type="ARBA" id="ARBA00022630"/>
    </source>
</evidence>
<dbReference type="EC" id="1.14.12.17" evidence="4"/>
<protein>
    <recommendedName>
        <fullName evidence="4">nitric oxide dioxygenase</fullName>
        <ecNumber evidence="4">1.14.12.17</ecNumber>
    </recommendedName>
</protein>
<dbReference type="Pfam" id="PF00175">
    <property type="entry name" value="NAD_binding_1"/>
    <property type="match status" value="1"/>
</dbReference>
<sequence>MTSTDSGASGRFRRLRVARRVRESESIVSFELVPADGLALVPFRAGQFVAVRIAMPDGESLVRTYSLSGDPADTSRWRISVKLESNPRGRGSSYLHESVAAGDELDIAGPAGEFVCAEESERPVVLLSGGVGVTPMLSMLHRLSSASARRVHFIHACENGAVHAFRDEVRRLAATRSGIGVHVCYRSPREREDRDACDSRGLVTKETLQALLPLDDYEVYLCGPPPFMQANWSLLRSLGIARERIHYEFFGPATVLDADASPPAASIERERTAAESDFGDAADGAPLTVQFHPHHEPITWDPACASLLEFAEQSGYGPPFSCRAGICNSCVARLVTGRVGYVETPLDPPPDGELLLCCAKPLTSVTLEIQSA</sequence>
<comment type="catalytic activity">
    <reaction evidence="15">
        <text>2 nitric oxide + NADPH + 2 O2 = 2 nitrate + NADP(+) + H(+)</text>
        <dbReference type="Rhea" id="RHEA:19465"/>
        <dbReference type="ChEBI" id="CHEBI:15378"/>
        <dbReference type="ChEBI" id="CHEBI:15379"/>
        <dbReference type="ChEBI" id="CHEBI:16480"/>
        <dbReference type="ChEBI" id="CHEBI:17632"/>
        <dbReference type="ChEBI" id="CHEBI:57783"/>
        <dbReference type="ChEBI" id="CHEBI:58349"/>
        <dbReference type="EC" id="1.14.12.17"/>
    </reaction>
</comment>
<keyword evidence="6" id="KW-0285">Flavoprotein</keyword>
<keyword evidence="7" id="KW-0411">Iron-sulfur</keyword>
<dbReference type="InterPro" id="IPR050415">
    <property type="entry name" value="MRET"/>
</dbReference>
<dbReference type="PROSITE" id="PS51085">
    <property type="entry name" value="2FE2S_FER_2"/>
    <property type="match status" value="1"/>
</dbReference>
<feature type="domain" description="2Fe-2S ferredoxin-type" evidence="16">
    <location>
        <begin position="287"/>
        <end position="372"/>
    </location>
</feature>
<evidence type="ECO:0000259" key="16">
    <source>
        <dbReference type="PROSITE" id="PS51085"/>
    </source>
</evidence>
<dbReference type="FunFam" id="3.40.50.80:FF:000010">
    <property type="entry name" value="Flavohemoprotein"/>
    <property type="match status" value="1"/>
</dbReference>
<dbReference type="AlphaFoldDB" id="A0A7Z7IEF3"/>
<evidence type="ECO:0000313" key="18">
    <source>
        <dbReference type="EMBL" id="SOE89336.1"/>
    </source>
</evidence>
<evidence type="ECO:0000256" key="8">
    <source>
        <dbReference type="ARBA" id="ARBA00022723"/>
    </source>
</evidence>
<keyword evidence="10" id="KW-0521">NADP</keyword>
<keyword evidence="12" id="KW-0408">Iron</keyword>
<comment type="catalytic activity">
    <reaction evidence="14">
        <text>2 nitric oxide + NADH + 2 O2 = 2 nitrate + NAD(+) + H(+)</text>
        <dbReference type="Rhea" id="RHEA:19469"/>
        <dbReference type="ChEBI" id="CHEBI:15378"/>
        <dbReference type="ChEBI" id="CHEBI:15379"/>
        <dbReference type="ChEBI" id="CHEBI:16480"/>
        <dbReference type="ChEBI" id="CHEBI:17632"/>
        <dbReference type="ChEBI" id="CHEBI:57540"/>
        <dbReference type="ChEBI" id="CHEBI:57945"/>
        <dbReference type="EC" id="1.14.12.17"/>
    </reaction>
</comment>
<comment type="cofactor">
    <cofactor evidence="2">
        <name>FAD</name>
        <dbReference type="ChEBI" id="CHEBI:57692"/>
    </cofactor>
</comment>
<evidence type="ECO:0000256" key="9">
    <source>
        <dbReference type="ARBA" id="ARBA00022827"/>
    </source>
</evidence>
<dbReference type="SUPFAM" id="SSF63380">
    <property type="entry name" value="Riboflavin synthase domain-like"/>
    <property type="match status" value="1"/>
</dbReference>
<dbReference type="InterPro" id="IPR008333">
    <property type="entry name" value="Cbr1-like_FAD-bd_dom"/>
</dbReference>
<accession>A0A7Z7IEF3</accession>
<dbReference type="Proteomes" id="UP000219522">
    <property type="component" value="Unassembled WGS sequence"/>
</dbReference>
<dbReference type="Gene3D" id="2.40.30.10">
    <property type="entry name" value="Translation factors"/>
    <property type="match status" value="1"/>
</dbReference>
<evidence type="ECO:0000256" key="14">
    <source>
        <dbReference type="ARBA" id="ARBA00048649"/>
    </source>
</evidence>
<dbReference type="EMBL" id="OCSU01000003">
    <property type="protein sequence ID" value="SOE89336.1"/>
    <property type="molecule type" value="Genomic_DNA"/>
</dbReference>
<dbReference type="InterPro" id="IPR017938">
    <property type="entry name" value="Riboflavin_synthase-like_b-brl"/>
</dbReference>
<dbReference type="GO" id="GO:0046872">
    <property type="term" value="F:metal ion binding"/>
    <property type="evidence" value="ECO:0007669"/>
    <property type="project" value="UniProtKB-KW"/>
</dbReference>
<evidence type="ECO:0000259" key="17">
    <source>
        <dbReference type="PROSITE" id="PS51384"/>
    </source>
</evidence>
<dbReference type="InterPro" id="IPR012675">
    <property type="entry name" value="Beta-grasp_dom_sf"/>
</dbReference>
<evidence type="ECO:0000256" key="13">
    <source>
        <dbReference type="ARBA" id="ARBA00023027"/>
    </source>
</evidence>
<dbReference type="GO" id="GO:0051537">
    <property type="term" value="F:2 iron, 2 sulfur cluster binding"/>
    <property type="evidence" value="ECO:0007669"/>
    <property type="project" value="UniProtKB-KW"/>
</dbReference>
<dbReference type="Pfam" id="PF00970">
    <property type="entry name" value="FAD_binding_6"/>
    <property type="match status" value="1"/>
</dbReference>
<evidence type="ECO:0000256" key="2">
    <source>
        <dbReference type="ARBA" id="ARBA00001974"/>
    </source>
</evidence>
<reference evidence="18 19" key="1">
    <citation type="submission" date="2017-09" db="EMBL/GenBank/DDBJ databases">
        <authorList>
            <person name="Varghese N."/>
            <person name="Submissions S."/>
        </authorList>
    </citation>
    <scope>NUCLEOTIDE SEQUENCE [LARGE SCALE GENOMIC DNA]</scope>
    <source>
        <strain evidence="18 19">OK806</strain>
    </source>
</reference>
<dbReference type="OrthoDB" id="9796486at2"/>
<organism evidence="18 19">
    <name type="scientific">Caballeronia arationis</name>
    <dbReference type="NCBI Taxonomy" id="1777142"/>
    <lineage>
        <taxon>Bacteria</taxon>
        <taxon>Pseudomonadati</taxon>
        <taxon>Pseudomonadota</taxon>
        <taxon>Betaproteobacteria</taxon>
        <taxon>Burkholderiales</taxon>
        <taxon>Burkholderiaceae</taxon>
        <taxon>Caballeronia</taxon>
    </lineage>
</organism>
<keyword evidence="13" id="KW-0520">NAD</keyword>
<dbReference type="CDD" id="cd00207">
    <property type="entry name" value="fer2"/>
    <property type="match status" value="1"/>
</dbReference>
<dbReference type="SUPFAM" id="SSF52343">
    <property type="entry name" value="Ferredoxin reductase-like, C-terminal NADP-linked domain"/>
    <property type="match status" value="1"/>
</dbReference>
<evidence type="ECO:0000256" key="12">
    <source>
        <dbReference type="ARBA" id="ARBA00023004"/>
    </source>
</evidence>
<dbReference type="Pfam" id="PF00111">
    <property type="entry name" value="Fer2"/>
    <property type="match status" value="1"/>
</dbReference>
<evidence type="ECO:0000256" key="7">
    <source>
        <dbReference type="ARBA" id="ARBA00022714"/>
    </source>
</evidence>
<keyword evidence="19" id="KW-1185">Reference proteome</keyword>
<dbReference type="GO" id="GO:0008941">
    <property type="term" value="F:nitric oxide dioxygenase NAD(P)H activity"/>
    <property type="evidence" value="ECO:0007669"/>
    <property type="project" value="UniProtKB-EC"/>
</dbReference>
<comment type="similarity">
    <text evidence="3">In the C-terminal section; belongs to the flavoprotein pyridine nucleotide cytochrome reductase family.</text>
</comment>
<keyword evidence="9" id="KW-0274">FAD</keyword>
<evidence type="ECO:0000256" key="10">
    <source>
        <dbReference type="ARBA" id="ARBA00022857"/>
    </source>
</evidence>
<keyword evidence="7" id="KW-0001">2Fe-2S</keyword>
<proteinExistence type="inferred from homology"/>
<name>A0A7Z7IEF3_9BURK</name>
<evidence type="ECO:0000256" key="5">
    <source>
        <dbReference type="ARBA" id="ARBA00022617"/>
    </source>
</evidence>
<dbReference type="RefSeq" id="WP_062640645.1">
    <property type="nucleotide sequence ID" value="NZ_FCOG02000087.1"/>
</dbReference>
<feature type="domain" description="FAD-binding FR-type" evidence="17">
    <location>
        <begin position="10"/>
        <end position="117"/>
    </location>
</feature>